<dbReference type="InterPro" id="IPR020472">
    <property type="entry name" value="WD40_PAC1"/>
</dbReference>
<keyword evidence="6" id="KW-1185">Reference proteome</keyword>
<dbReference type="InterPro" id="IPR036322">
    <property type="entry name" value="WD40_repeat_dom_sf"/>
</dbReference>
<dbReference type="AlphaFoldDB" id="J4H1Y5"/>
<feature type="repeat" description="WD" evidence="3">
    <location>
        <begin position="618"/>
        <end position="658"/>
    </location>
</feature>
<feature type="repeat" description="WD" evidence="3">
    <location>
        <begin position="703"/>
        <end position="744"/>
    </location>
</feature>
<dbReference type="PROSITE" id="PS00678">
    <property type="entry name" value="WD_REPEATS_1"/>
    <property type="match status" value="2"/>
</dbReference>
<feature type="repeat" description="WD" evidence="3">
    <location>
        <begin position="821"/>
        <end position="862"/>
    </location>
</feature>
<dbReference type="Proteomes" id="UP000006352">
    <property type="component" value="Unassembled WGS sequence"/>
</dbReference>
<dbReference type="STRING" id="599839.J4H1Y5"/>
<dbReference type="GeneID" id="24095495"/>
<reference evidence="5 6" key="1">
    <citation type="journal article" date="2012" name="Appl. Environ. Microbiol.">
        <title>Short-read sequencing for genomic analysis of the brown rot fungus Fibroporia radiculosa.</title>
        <authorList>
            <person name="Tang J.D."/>
            <person name="Perkins A.D."/>
            <person name="Sonstegard T.S."/>
            <person name="Schroeder S.G."/>
            <person name="Burgess S.C."/>
            <person name="Diehl S.V."/>
        </authorList>
    </citation>
    <scope>NUCLEOTIDE SEQUENCE [LARGE SCALE GENOMIC DNA]</scope>
    <source>
        <strain evidence="5 6">TFFH 294</strain>
    </source>
</reference>
<dbReference type="PROSITE" id="PS50294">
    <property type="entry name" value="WD_REPEATS_REGION"/>
    <property type="match status" value="6"/>
</dbReference>
<feature type="repeat" description="WD" evidence="3">
    <location>
        <begin position="746"/>
        <end position="778"/>
    </location>
</feature>
<dbReference type="InterPro" id="IPR015943">
    <property type="entry name" value="WD40/YVTN_repeat-like_dom_sf"/>
</dbReference>
<dbReference type="Pfam" id="PF24883">
    <property type="entry name" value="NPHP3_N"/>
    <property type="match status" value="1"/>
</dbReference>
<dbReference type="SMART" id="SM00320">
    <property type="entry name" value="WD40"/>
    <property type="match status" value="7"/>
</dbReference>
<dbReference type="GO" id="GO:1990234">
    <property type="term" value="C:transferase complex"/>
    <property type="evidence" value="ECO:0007669"/>
    <property type="project" value="UniProtKB-ARBA"/>
</dbReference>
<sequence length="926" mass="103069">MVKSIADIYNEMGAYKEVVYNPPVDAKLVTETLVRQLLECADFIPHYAELMVFWARLGKEIGLETYVAVQRFQGVLSSLMQHIQSHSFSDIPSPIHRAALDIDFHGLEYATEAGIHTSQQCLLGSRGEVLSIIQDLTMFTKEDAKKVFWLSRMAGTGKSAIAHTIARWSRQRGSLGSCFCFTLVQKGGHRNKIFSTIAIDLVNRNPLVRRTLARLYEDDRLRYTGDPTQQWKKFIMEPIKEACKATRAPILIIIDAQDESDAGDTRKLILQGLSAAAERPPNIRVLMTSRPLPNIYCALRYQQHVQHVSLDGVPPELTRRDVEQYVAAKLADLRVFQAEDYVALGQMLNGNFEWARLSCEYITDRMSMEPNPRIRFDAVIAATSGTRNLLDDMYKLILTQVMQREGRLDALLVFCAVMGQVLALLEPLSMASLVAMQRHVSPKDSVDVESVICSLGALLTGITDDKTPIRPLHPLFYEFLMDKAVTDLKAHVERAKFEPSLAMDIEYFFANERVLFYLEVLSLTQSLSGTARALASIVPWFRDYGNSTQAWNAITDMEQFAQTFTTTMQRSTPHLYLSALPFASTATQAIQRFTAKFPGAIRTVTKSVDKGLSLQKVLHGHTGWVTSVAISHDERIVSGSYDMTIQVWDADVGQQLGLPLKRNKGWILSIAISQDGQRIVSGASDSIIRIWNAYTGQQLGSPLKGHNSWVRAVVFSHDGGRIISGSADKTIRIWDAYTGQQLGSPLKGHTHWVQCVAISYDGTRIVSGSADTTIRVWDAGRRQQIGPPLTRHTHLRIVSGSADKTIRVWDAKTGQQLGMPLNGHTELVRSVAISYNDRRIVSGSYDKTIRVWDADTRKQLGPPLEGHTAYVTSVAISRDGQRIVSDSDDLTIGVWDTTDSLPAVLGPDPAHRSVTEACSGEHFSVP</sequence>
<keyword evidence="1 3" id="KW-0853">WD repeat</keyword>
<evidence type="ECO:0000256" key="2">
    <source>
        <dbReference type="ARBA" id="ARBA00022737"/>
    </source>
</evidence>
<dbReference type="InterPro" id="IPR001680">
    <property type="entry name" value="WD40_rpt"/>
</dbReference>
<evidence type="ECO:0000313" key="6">
    <source>
        <dbReference type="Proteomes" id="UP000006352"/>
    </source>
</evidence>
<dbReference type="InterPro" id="IPR056884">
    <property type="entry name" value="NPHP3-like_N"/>
</dbReference>
<dbReference type="PRINTS" id="PR00320">
    <property type="entry name" value="GPROTEINBRPT"/>
</dbReference>
<dbReference type="InterPro" id="IPR027417">
    <property type="entry name" value="P-loop_NTPase"/>
</dbReference>
<dbReference type="CDD" id="cd00200">
    <property type="entry name" value="WD40"/>
    <property type="match status" value="1"/>
</dbReference>
<protein>
    <recommendedName>
        <fullName evidence="4">Nephrocystin 3-like N-terminal domain-containing protein</fullName>
    </recommendedName>
</protein>
<organism evidence="5 6">
    <name type="scientific">Fibroporia radiculosa</name>
    <dbReference type="NCBI Taxonomy" id="599839"/>
    <lineage>
        <taxon>Eukaryota</taxon>
        <taxon>Fungi</taxon>
        <taxon>Dikarya</taxon>
        <taxon>Basidiomycota</taxon>
        <taxon>Agaricomycotina</taxon>
        <taxon>Agaricomycetes</taxon>
        <taxon>Polyporales</taxon>
        <taxon>Fibroporiaceae</taxon>
        <taxon>Fibroporia</taxon>
    </lineage>
</organism>
<dbReference type="SUPFAM" id="SSF52540">
    <property type="entry name" value="P-loop containing nucleoside triphosphate hydrolases"/>
    <property type="match status" value="1"/>
</dbReference>
<feature type="repeat" description="WD" evidence="3">
    <location>
        <begin position="660"/>
        <end position="701"/>
    </location>
</feature>
<dbReference type="PANTHER" id="PTHR22847">
    <property type="entry name" value="WD40 REPEAT PROTEIN"/>
    <property type="match status" value="1"/>
</dbReference>
<dbReference type="Gene3D" id="3.40.50.300">
    <property type="entry name" value="P-loop containing nucleotide triphosphate hydrolases"/>
    <property type="match status" value="1"/>
</dbReference>
<dbReference type="Gene3D" id="2.130.10.10">
    <property type="entry name" value="YVTN repeat-like/Quinoprotein amine dehydrogenase"/>
    <property type="match status" value="3"/>
</dbReference>
<name>J4H1Y5_9APHY</name>
<dbReference type="EMBL" id="HE796992">
    <property type="protein sequence ID" value="CCM00584.1"/>
    <property type="molecule type" value="Genomic_DNA"/>
</dbReference>
<evidence type="ECO:0000256" key="3">
    <source>
        <dbReference type="PROSITE-ProRule" id="PRU00221"/>
    </source>
</evidence>
<feature type="domain" description="Nephrocystin 3-like N-terminal" evidence="4">
    <location>
        <begin position="141"/>
        <end position="290"/>
    </location>
</feature>
<dbReference type="InParanoid" id="J4H1Y5"/>
<dbReference type="Pfam" id="PF00400">
    <property type="entry name" value="WD40"/>
    <property type="match status" value="7"/>
</dbReference>
<evidence type="ECO:0000259" key="4">
    <source>
        <dbReference type="Pfam" id="PF24883"/>
    </source>
</evidence>
<dbReference type="HOGENOM" id="CLU_000288_6_0_1"/>
<dbReference type="OrthoDB" id="2685829at2759"/>
<gene>
    <name evidence="5" type="ORF">FIBRA_02620</name>
</gene>
<dbReference type="RefSeq" id="XP_012179867.1">
    <property type="nucleotide sequence ID" value="XM_012324477.1"/>
</dbReference>
<feature type="repeat" description="WD" evidence="3">
    <location>
        <begin position="797"/>
        <end position="819"/>
    </location>
</feature>
<proteinExistence type="predicted"/>
<dbReference type="PROSITE" id="PS50082">
    <property type="entry name" value="WD_REPEATS_2"/>
    <property type="match status" value="7"/>
</dbReference>
<evidence type="ECO:0000256" key="1">
    <source>
        <dbReference type="ARBA" id="ARBA00022574"/>
    </source>
</evidence>
<dbReference type="PANTHER" id="PTHR22847:SF637">
    <property type="entry name" value="WD REPEAT DOMAIN 5B"/>
    <property type="match status" value="1"/>
</dbReference>
<dbReference type="SUPFAM" id="SSF50978">
    <property type="entry name" value="WD40 repeat-like"/>
    <property type="match status" value="1"/>
</dbReference>
<feature type="repeat" description="WD" evidence="3">
    <location>
        <begin position="864"/>
        <end position="896"/>
    </location>
</feature>
<keyword evidence="2" id="KW-0677">Repeat</keyword>
<dbReference type="InterPro" id="IPR019775">
    <property type="entry name" value="WD40_repeat_CS"/>
</dbReference>
<dbReference type="GO" id="GO:0005634">
    <property type="term" value="C:nucleus"/>
    <property type="evidence" value="ECO:0007669"/>
    <property type="project" value="TreeGrafter"/>
</dbReference>
<accession>J4H1Y5</accession>
<evidence type="ECO:0000313" key="5">
    <source>
        <dbReference type="EMBL" id="CCM00584.1"/>
    </source>
</evidence>